<dbReference type="InterPro" id="IPR051694">
    <property type="entry name" value="Immunoregulatory_rcpt-like"/>
</dbReference>
<dbReference type="GO" id="GO:0071944">
    <property type="term" value="C:cell periphery"/>
    <property type="evidence" value="ECO:0007669"/>
    <property type="project" value="UniProtKB-ARBA"/>
</dbReference>
<feature type="signal peptide" evidence="7">
    <location>
        <begin position="1"/>
        <end position="18"/>
    </location>
</feature>
<protein>
    <submittedName>
        <fullName evidence="8">Uncharacterized protein</fullName>
    </submittedName>
</protein>
<keyword evidence="7" id="KW-0732">Signal</keyword>
<keyword evidence="3 6" id="KW-1133">Transmembrane helix</keyword>
<dbReference type="PANTHER" id="PTHR15549:SF6">
    <property type="entry name" value="MID2 DOMAIN-CONTAINING PROTEIN"/>
    <property type="match status" value="1"/>
</dbReference>
<evidence type="ECO:0000256" key="2">
    <source>
        <dbReference type="ARBA" id="ARBA00022692"/>
    </source>
</evidence>
<comment type="caution">
    <text evidence="8">The sequence shown here is derived from an EMBL/GenBank/DDBJ whole genome shotgun (WGS) entry which is preliminary data.</text>
</comment>
<dbReference type="Proteomes" id="UP001280581">
    <property type="component" value="Unassembled WGS sequence"/>
</dbReference>
<name>A0AAN6RJZ1_9PLEO</name>
<evidence type="ECO:0000256" key="3">
    <source>
        <dbReference type="ARBA" id="ARBA00022989"/>
    </source>
</evidence>
<dbReference type="GO" id="GO:0016020">
    <property type="term" value="C:membrane"/>
    <property type="evidence" value="ECO:0007669"/>
    <property type="project" value="UniProtKB-SubCell"/>
</dbReference>
<sequence>MIRHYVWLAAIFSGSSIALEVAPNSPCGKKCIDDPKNGNPAWSNASLTFGPDLPCLDSDYIGKNATKEGKKLSDCQTCMQSSGWEDAESGERDTTWFMFNLRGAADYCLFGRFGEEHNDDVSSTEPYKQCYSACNPIYAASDYRVKSDPERYDYCDSNGNYTSDAQNCIKCLYDADNVTILGNVVATLTELCNTKPGKNINFDEDIYNTTRIKLPSAISTTSTSSTQSSSSSASNSPSSDNQSDSGLSKGALAGIVLGGLVAIAAVLAGILLLLRRVKKRREVKTGDTASGQAFIAPPAPDSSSYYASGKEHRYMHYGEPAATGPISELPSENVQELMGPSSPVEIGVGQPTTRK</sequence>
<dbReference type="PANTHER" id="PTHR15549">
    <property type="entry name" value="PAIRED IMMUNOGLOBULIN-LIKE TYPE 2 RECEPTOR"/>
    <property type="match status" value="1"/>
</dbReference>
<evidence type="ECO:0000313" key="8">
    <source>
        <dbReference type="EMBL" id="KAK3213816.1"/>
    </source>
</evidence>
<feature type="region of interest" description="Disordered" evidence="5">
    <location>
        <begin position="218"/>
        <end position="245"/>
    </location>
</feature>
<keyword evidence="2 6" id="KW-0812">Transmembrane</keyword>
<dbReference type="AlphaFoldDB" id="A0AAN6RJZ1"/>
<proteinExistence type="predicted"/>
<organism evidence="8 9">
    <name type="scientific">Pseudopithomyces chartarum</name>
    <dbReference type="NCBI Taxonomy" id="1892770"/>
    <lineage>
        <taxon>Eukaryota</taxon>
        <taxon>Fungi</taxon>
        <taxon>Dikarya</taxon>
        <taxon>Ascomycota</taxon>
        <taxon>Pezizomycotina</taxon>
        <taxon>Dothideomycetes</taxon>
        <taxon>Pleosporomycetidae</taxon>
        <taxon>Pleosporales</taxon>
        <taxon>Massarineae</taxon>
        <taxon>Didymosphaeriaceae</taxon>
        <taxon>Pseudopithomyces</taxon>
    </lineage>
</organism>
<feature type="chain" id="PRO_5042992103" evidence="7">
    <location>
        <begin position="19"/>
        <end position="355"/>
    </location>
</feature>
<keyword evidence="4 6" id="KW-0472">Membrane</keyword>
<evidence type="ECO:0000256" key="7">
    <source>
        <dbReference type="SAM" id="SignalP"/>
    </source>
</evidence>
<feature type="region of interest" description="Disordered" evidence="5">
    <location>
        <begin position="333"/>
        <end position="355"/>
    </location>
</feature>
<comment type="subcellular location">
    <subcellularLocation>
        <location evidence="1">Membrane</location>
        <topology evidence="1">Single-pass membrane protein</topology>
    </subcellularLocation>
</comment>
<evidence type="ECO:0000256" key="1">
    <source>
        <dbReference type="ARBA" id="ARBA00004167"/>
    </source>
</evidence>
<feature type="transmembrane region" description="Helical" evidence="6">
    <location>
        <begin position="251"/>
        <end position="274"/>
    </location>
</feature>
<dbReference type="EMBL" id="WVTA01000004">
    <property type="protein sequence ID" value="KAK3213816.1"/>
    <property type="molecule type" value="Genomic_DNA"/>
</dbReference>
<evidence type="ECO:0000256" key="5">
    <source>
        <dbReference type="SAM" id="MobiDB-lite"/>
    </source>
</evidence>
<gene>
    <name evidence="8" type="ORF">GRF29_28g1164524</name>
</gene>
<evidence type="ECO:0000256" key="6">
    <source>
        <dbReference type="SAM" id="Phobius"/>
    </source>
</evidence>
<keyword evidence="9" id="KW-1185">Reference proteome</keyword>
<evidence type="ECO:0000256" key="4">
    <source>
        <dbReference type="ARBA" id="ARBA00023136"/>
    </source>
</evidence>
<evidence type="ECO:0000313" key="9">
    <source>
        <dbReference type="Proteomes" id="UP001280581"/>
    </source>
</evidence>
<reference evidence="8 9" key="1">
    <citation type="submission" date="2021-02" db="EMBL/GenBank/DDBJ databases">
        <title>Genome assembly of Pseudopithomyces chartarum.</title>
        <authorList>
            <person name="Jauregui R."/>
            <person name="Singh J."/>
            <person name="Voisey C."/>
        </authorList>
    </citation>
    <scope>NUCLEOTIDE SEQUENCE [LARGE SCALE GENOMIC DNA]</scope>
    <source>
        <strain evidence="8 9">AGR01</strain>
    </source>
</reference>
<accession>A0AAN6RJZ1</accession>